<gene>
    <name evidence="1" type="ORF">IT882_13125</name>
</gene>
<dbReference type="KEGG" id="msf:IT882_13125"/>
<evidence type="ECO:0008006" key="3">
    <source>
        <dbReference type="Google" id="ProtNLM"/>
    </source>
</evidence>
<sequence length="100" mass="10866">MGYQIPDWKKSIDQDKFDITTPEGKVFTIPKAEYLTGRQVEAFQTSDSREGGIYAVLDDLAPGLGEALIDVPVKYVKELVADWQKDAGIALGESSASANS</sequence>
<reference evidence="1 2" key="1">
    <citation type="submission" date="2020-11" db="EMBL/GenBank/DDBJ databases">
        <title>Amino acid is mineralized and recycled by bacteria in oceanic microbiome.</title>
        <authorList>
            <person name="Zheng L.Y."/>
        </authorList>
    </citation>
    <scope>NUCLEOTIDE SEQUENCE [LARGE SCALE GENOMIC DNA]</scope>
    <source>
        <strain evidence="1 2">A32-1</strain>
    </source>
</reference>
<dbReference type="Proteomes" id="UP000594480">
    <property type="component" value="Chromosome"/>
</dbReference>
<dbReference type="RefSeq" id="WP_195692224.1">
    <property type="nucleotide sequence ID" value="NZ_CP064760.1"/>
</dbReference>
<evidence type="ECO:0000313" key="1">
    <source>
        <dbReference type="EMBL" id="QPE04133.1"/>
    </source>
</evidence>
<keyword evidence="2" id="KW-1185">Reference proteome</keyword>
<organism evidence="1 2">
    <name type="scientific">Microbacterium schleiferi</name>
    <dbReference type="NCBI Taxonomy" id="69362"/>
    <lineage>
        <taxon>Bacteria</taxon>
        <taxon>Bacillati</taxon>
        <taxon>Actinomycetota</taxon>
        <taxon>Actinomycetes</taxon>
        <taxon>Micrococcales</taxon>
        <taxon>Microbacteriaceae</taxon>
        <taxon>Microbacterium</taxon>
    </lineage>
</organism>
<accession>A0A7S8MWB8</accession>
<protein>
    <recommendedName>
        <fullName evidence="3">Tail assembly chaperone</fullName>
    </recommendedName>
</protein>
<proteinExistence type="predicted"/>
<evidence type="ECO:0000313" key="2">
    <source>
        <dbReference type="Proteomes" id="UP000594480"/>
    </source>
</evidence>
<name>A0A7S8MWB8_9MICO</name>
<dbReference type="EMBL" id="CP064760">
    <property type="protein sequence ID" value="QPE04133.1"/>
    <property type="molecule type" value="Genomic_DNA"/>
</dbReference>
<dbReference type="AlphaFoldDB" id="A0A7S8MWB8"/>